<organism evidence="1 2">
    <name type="scientific">Pseudogymnoascus destructans (strain ATCC MYA-4855 / 20631-21)</name>
    <name type="common">Bat white-nose syndrome fungus</name>
    <name type="synonym">Geomyces destructans</name>
    <dbReference type="NCBI Taxonomy" id="658429"/>
    <lineage>
        <taxon>Eukaryota</taxon>
        <taxon>Fungi</taxon>
        <taxon>Dikarya</taxon>
        <taxon>Ascomycota</taxon>
        <taxon>Pezizomycotina</taxon>
        <taxon>Leotiomycetes</taxon>
        <taxon>Thelebolales</taxon>
        <taxon>Thelebolaceae</taxon>
        <taxon>Pseudogymnoascus</taxon>
    </lineage>
</organism>
<reference evidence="2" key="1">
    <citation type="submission" date="2010-09" db="EMBL/GenBank/DDBJ databases">
        <title>The genome sequence of Geomyces destructans 20631-21.</title>
        <authorList>
            <consortium name="The Broad Institute Genome Sequencing Platform"/>
            <person name="Cuomo C.A."/>
            <person name="Blehert D.S."/>
            <person name="Lorch J.M."/>
            <person name="Young S.K."/>
            <person name="Zeng Q."/>
            <person name="Gargeya S."/>
            <person name="Fitzgerald M."/>
            <person name="Haas B."/>
            <person name="Abouelleil A."/>
            <person name="Alvarado L."/>
            <person name="Arachchi H.M."/>
            <person name="Berlin A."/>
            <person name="Brown A."/>
            <person name="Chapman S.B."/>
            <person name="Chen Z."/>
            <person name="Dunbar C."/>
            <person name="Freedman E."/>
            <person name="Gearin G."/>
            <person name="Gellesch M."/>
            <person name="Goldberg J."/>
            <person name="Griggs A."/>
            <person name="Gujja S."/>
            <person name="Heiman D."/>
            <person name="Howarth C."/>
            <person name="Larson L."/>
            <person name="Lui A."/>
            <person name="MacDonald P.J.P."/>
            <person name="Montmayeur A."/>
            <person name="Murphy C."/>
            <person name="Neiman D."/>
            <person name="Pearson M."/>
            <person name="Priest M."/>
            <person name="Roberts A."/>
            <person name="Saif S."/>
            <person name="Shea T."/>
            <person name="Shenoy N."/>
            <person name="Sisk P."/>
            <person name="Stolte C."/>
            <person name="Sykes S."/>
            <person name="Wortman J."/>
            <person name="Nusbaum C."/>
            <person name="Birren B."/>
        </authorList>
    </citation>
    <scope>NUCLEOTIDE SEQUENCE [LARGE SCALE GENOMIC DNA]</scope>
    <source>
        <strain evidence="2">ATCC MYA-4855 / 20631-21</strain>
    </source>
</reference>
<name>L8G563_PSED2</name>
<dbReference type="EMBL" id="GL573661">
    <property type="protein sequence ID" value="ELR08415.1"/>
    <property type="molecule type" value="Genomic_DNA"/>
</dbReference>
<dbReference type="HOGENOM" id="CLU_2856015_0_0_1"/>
<protein>
    <submittedName>
        <fullName evidence="1">Uncharacterized protein</fullName>
    </submittedName>
</protein>
<dbReference type="InParanoid" id="L8G563"/>
<gene>
    <name evidence="1" type="ORF">GMDG_08636</name>
</gene>
<dbReference type="VEuPathDB" id="FungiDB:GMDG_08636"/>
<dbReference type="Proteomes" id="UP000011064">
    <property type="component" value="Unassembled WGS sequence"/>
</dbReference>
<keyword evidence="2" id="KW-1185">Reference proteome</keyword>
<proteinExistence type="predicted"/>
<feature type="non-terminal residue" evidence="1">
    <location>
        <position position="65"/>
    </location>
</feature>
<sequence length="65" mass="7243">MSGFGAGTPATAQVDEQRAFIAEAKRINRLDIKVPKFSNGLTQDVKAFVDTISWKHTISRSDYEK</sequence>
<accession>L8G563</accession>
<evidence type="ECO:0000313" key="2">
    <source>
        <dbReference type="Proteomes" id="UP000011064"/>
    </source>
</evidence>
<dbReference type="AlphaFoldDB" id="L8G563"/>
<evidence type="ECO:0000313" key="1">
    <source>
        <dbReference type="EMBL" id="ELR08415.1"/>
    </source>
</evidence>